<keyword evidence="1" id="KW-0175">Coiled coil</keyword>
<evidence type="ECO:0000259" key="4">
    <source>
        <dbReference type="Pfam" id="PF20497"/>
    </source>
</evidence>
<dbReference type="STRING" id="112498.A0A2D3UVQ3"/>
<dbReference type="GeneID" id="35595466"/>
<accession>A0A2D3UVQ3</accession>
<reference evidence="5 6" key="1">
    <citation type="submission" date="2016-03" db="EMBL/GenBank/DDBJ databases">
        <authorList>
            <person name="Ploux O."/>
        </authorList>
    </citation>
    <scope>NUCLEOTIDE SEQUENCE [LARGE SCALE GENOMIC DNA]</scope>
    <source>
        <strain evidence="5 6">URUG2</strain>
    </source>
</reference>
<dbReference type="InterPro" id="IPR046464">
    <property type="entry name" value="SWI-SNF_Ssr4_C"/>
</dbReference>
<proteinExistence type="predicted"/>
<feature type="compositionally biased region" description="Polar residues" evidence="2">
    <location>
        <begin position="607"/>
        <end position="649"/>
    </location>
</feature>
<feature type="compositionally biased region" description="Polar residues" evidence="2">
    <location>
        <begin position="492"/>
        <end position="517"/>
    </location>
</feature>
<feature type="domain" description="SWI/SNF and RSC complexes subunit Ssr4 C-terminal" evidence="4">
    <location>
        <begin position="269"/>
        <end position="702"/>
    </location>
</feature>
<evidence type="ECO:0000313" key="5">
    <source>
        <dbReference type="EMBL" id="CZT14084.1"/>
    </source>
</evidence>
<evidence type="ECO:0000259" key="3">
    <source>
        <dbReference type="Pfam" id="PF08549"/>
    </source>
</evidence>
<dbReference type="OrthoDB" id="5321006at2759"/>
<dbReference type="RefSeq" id="XP_023620982.1">
    <property type="nucleotide sequence ID" value="XM_023765214.1"/>
</dbReference>
<feature type="coiled-coil region" evidence="1">
    <location>
        <begin position="371"/>
        <end position="398"/>
    </location>
</feature>
<evidence type="ECO:0000313" key="6">
    <source>
        <dbReference type="Proteomes" id="UP000225277"/>
    </source>
</evidence>
<feature type="region of interest" description="Disordered" evidence="2">
    <location>
        <begin position="472"/>
        <end position="571"/>
    </location>
</feature>
<feature type="domain" description="SWI/SNF and RSC complexes subunit Ssr4 N-terminal" evidence="3">
    <location>
        <begin position="2"/>
        <end position="213"/>
    </location>
</feature>
<evidence type="ECO:0000256" key="2">
    <source>
        <dbReference type="SAM" id="MobiDB-lite"/>
    </source>
</evidence>
<dbReference type="AlphaFoldDB" id="A0A2D3UVQ3"/>
<feature type="region of interest" description="Disordered" evidence="2">
    <location>
        <begin position="603"/>
        <end position="657"/>
    </location>
</feature>
<evidence type="ECO:0008006" key="7">
    <source>
        <dbReference type="Google" id="ProtNLM"/>
    </source>
</evidence>
<dbReference type="GO" id="GO:0006338">
    <property type="term" value="P:chromatin remodeling"/>
    <property type="evidence" value="ECO:0007669"/>
    <property type="project" value="InterPro"/>
</dbReference>
<sequence>MQNPSQGVATQLQPHLHLISAHRYPHVATFSIEQAYRYLLDAPSIVKQIAPMSWQYLIAPSDGQLWLEWLPLDKTEHPYPSDGYAWGDMEQVMRHDYGGYQIEMRVHHLGYRPGHDQMSQRARTRYHFVAKNPSINAPPPDPSLWLVHYHQADHSRWMPTSQFPVTPHLQQTVAQRRWLESLGRIERREFMLHDREHWPQVHLPGGSQQQQPGQYNNALNAMQMNQNRFAQSHYPQQAGNPREAKKPRLDGPVSRVMPGSSEGAPDMSIETEEDTALGDFFDHLTQRDISMVRYTQHHQWMEQVFSSPYASHQIVPTDLGLGLMGELKGLTDGILDPPDMGFAEPAGEKPAKVQEVQPFTNIRKEKVEEFNKRVEKHLKEGRAEIERMKAEHAAKMQDWKKVKALTQAEKRLRHATWEGHEDAVPALRLEAPIPNGQAEHASIGKENVEDVVKEVESMLKVKITAHDEANRIARGGLQDRKQSMVEAAPEPQDTSMAGMSNGSQQQQQHAQPYNMASNGAREPTTYHEDPMASTQTAMPSQTPQAESQQSQNQPQPLPITGDSLGDMPDLDMSDALMQDIDMGDFVDTNNLGGLGGNDVAAPAATAAGQSNPPATAPSISNASSTAPQTQPSMTQSAPQQDQPSATQAVNDAGSGVAIGGEAGDNFLNDTFGDLANLEDGDGLIDFGGGMDDAFGDALHGMDG</sequence>
<feature type="region of interest" description="Disordered" evidence="2">
    <location>
        <begin position="232"/>
        <end position="267"/>
    </location>
</feature>
<feature type="compositionally biased region" description="Low complexity" evidence="2">
    <location>
        <begin position="539"/>
        <end position="554"/>
    </location>
</feature>
<name>A0A2D3UVQ3_9PEZI</name>
<organism evidence="5 6">
    <name type="scientific">Ramularia collo-cygni</name>
    <dbReference type="NCBI Taxonomy" id="112498"/>
    <lineage>
        <taxon>Eukaryota</taxon>
        <taxon>Fungi</taxon>
        <taxon>Dikarya</taxon>
        <taxon>Ascomycota</taxon>
        <taxon>Pezizomycotina</taxon>
        <taxon>Dothideomycetes</taxon>
        <taxon>Dothideomycetidae</taxon>
        <taxon>Mycosphaerellales</taxon>
        <taxon>Mycosphaerellaceae</taxon>
        <taxon>Ramularia</taxon>
    </lineage>
</organism>
<gene>
    <name evidence="5" type="ORF">RCC_00059</name>
</gene>
<keyword evidence="6" id="KW-1185">Reference proteome</keyword>
<dbReference type="EMBL" id="FJUY01000001">
    <property type="protein sequence ID" value="CZT14084.1"/>
    <property type="molecule type" value="Genomic_DNA"/>
</dbReference>
<feature type="compositionally biased region" description="Basic and acidic residues" evidence="2">
    <location>
        <begin position="472"/>
        <end position="483"/>
    </location>
</feature>
<dbReference type="InterPro" id="IPR013859">
    <property type="entry name" value="Ssr4_N"/>
</dbReference>
<dbReference type="Proteomes" id="UP000225277">
    <property type="component" value="Unassembled WGS sequence"/>
</dbReference>
<protein>
    <recommendedName>
        <fullName evidence="7">DUF1750-domain-containing protein</fullName>
    </recommendedName>
</protein>
<dbReference type="Pfam" id="PF20497">
    <property type="entry name" value="SWI-SNF_Ssr4_C"/>
    <property type="match status" value="1"/>
</dbReference>
<dbReference type="Pfam" id="PF08549">
    <property type="entry name" value="SWI-SNF_Ssr4_N"/>
    <property type="match status" value="1"/>
</dbReference>
<evidence type="ECO:0000256" key="1">
    <source>
        <dbReference type="SAM" id="Coils"/>
    </source>
</evidence>